<gene>
    <name evidence="1" type="ORF">LCGC14_2686470</name>
</gene>
<dbReference type="SUPFAM" id="SSF55608">
    <property type="entry name" value="Homing endonucleases"/>
    <property type="match status" value="1"/>
</dbReference>
<organism evidence="1">
    <name type="scientific">marine sediment metagenome</name>
    <dbReference type="NCBI Taxonomy" id="412755"/>
    <lineage>
        <taxon>unclassified sequences</taxon>
        <taxon>metagenomes</taxon>
        <taxon>ecological metagenomes</taxon>
    </lineage>
</organism>
<dbReference type="Gene3D" id="3.10.28.10">
    <property type="entry name" value="Homing endonucleases"/>
    <property type="match status" value="1"/>
</dbReference>
<evidence type="ECO:0008006" key="2">
    <source>
        <dbReference type="Google" id="ProtNLM"/>
    </source>
</evidence>
<accession>A0A0F8ZJV1</accession>
<reference evidence="1" key="1">
    <citation type="journal article" date="2015" name="Nature">
        <title>Complex archaea that bridge the gap between prokaryotes and eukaryotes.</title>
        <authorList>
            <person name="Spang A."/>
            <person name="Saw J.H."/>
            <person name="Jorgensen S.L."/>
            <person name="Zaremba-Niedzwiedzka K."/>
            <person name="Martijn J."/>
            <person name="Lind A.E."/>
            <person name="van Eijk R."/>
            <person name="Schleper C."/>
            <person name="Guy L."/>
            <person name="Ettema T.J."/>
        </authorList>
    </citation>
    <scope>NUCLEOTIDE SEQUENCE</scope>
</reference>
<comment type="caution">
    <text evidence="1">The sequence shown here is derived from an EMBL/GenBank/DDBJ whole genome shotgun (WGS) entry which is preliminary data.</text>
</comment>
<sequence length="140" mass="16334">MEIKTKDIIWLGGLLEGEGCFSLMKSNGRNGRCPSISVGMTDEDVIDRISDIWGSNVCHRSNHWRTHIHGVYAIQWMMTLYSLFGKRRRAKIEEIIKVWKENTYRIVGMRTMATCHPDKPVRGFGMCQHCYDKKRRRKTA</sequence>
<dbReference type="EMBL" id="LAZR01047502">
    <property type="protein sequence ID" value="KKK94077.1"/>
    <property type="molecule type" value="Genomic_DNA"/>
</dbReference>
<dbReference type="InterPro" id="IPR027434">
    <property type="entry name" value="Homing_endonucl"/>
</dbReference>
<name>A0A0F8ZJV1_9ZZZZ</name>
<dbReference type="AlphaFoldDB" id="A0A0F8ZJV1"/>
<protein>
    <recommendedName>
        <fullName evidence="2">Homing endonuclease LAGLIDADG domain-containing protein</fullName>
    </recommendedName>
</protein>
<proteinExistence type="predicted"/>
<evidence type="ECO:0000313" key="1">
    <source>
        <dbReference type="EMBL" id="KKK94077.1"/>
    </source>
</evidence>